<evidence type="ECO:0008006" key="4">
    <source>
        <dbReference type="Google" id="ProtNLM"/>
    </source>
</evidence>
<dbReference type="InterPro" id="IPR057572">
    <property type="entry name" value="NonGDSL"/>
</dbReference>
<organism evidence="2 3">
    <name type="scientific">Agaricicola taiwanensis</name>
    <dbReference type="NCBI Taxonomy" id="591372"/>
    <lineage>
        <taxon>Bacteria</taxon>
        <taxon>Pseudomonadati</taxon>
        <taxon>Pseudomonadota</taxon>
        <taxon>Alphaproteobacteria</taxon>
        <taxon>Rhodobacterales</taxon>
        <taxon>Paracoccaceae</taxon>
        <taxon>Agaricicola</taxon>
    </lineage>
</organism>
<dbReference type="SUPFAM" id="SSF52266">
    <property type="entry name" value="SGNH hydrolase"/>
    <property type="match status" value="1"/>
</dbReference>
<dbReference type="EMBL" id="BMCP01000001">
    <property type="protein sequence ID" value="GGE27538.1"/>
    <property type="molecule type" value="Genomic_DNA"/>
</dbReference>
<evidence type="ECO:0000313" key="3">
    <source>
        <dbReference type="Proteomes" id="UP000602745"/>
    </source>
</evidence>
<keyword evidence="3" id="KW-1185">Reference proteome</keyword>
<evidence type="ECO:0000256" key="1">
    <source>
        <dbReference type="SAM" id="SignalP"/>
    </source>
</evidence>
<dbReference type="Pfam" id="PF25182">
    <property type="entry name" value="NonGDSL"/>
    <property type="match status" value="1"/>
</dbReference>
<proteinExistence type="predicted"/>
<accession>A0A8J2VER9</accession>
<dbReference type="PANTHER" id="PTHR30383">
    <property type="entry name" value="THIOESTERASE 1/PROTEASE 1/LYSOPHOSPHOLIPASE L1"/>
    <property type="match status" value="1"/>
</dbReference>
<dbReference type="RefSeq" id="WP_188407712.1">
    <property type="nucleotide sequence ID" value="NZ_BMCP01000001.1"/>
</dbReference>
<gene>
    <name evidence="2" type="ORF">GCM10007276_00870</name>
</gene>
<dbReference type="AlphaFoldDB" id="A0A8J2VER9"/>
<name>A0A8J2VER9_9RHOB</name>
<feature type="signal peptide" evidence="1">
    <location>
        <begin position="1"/>
        <end position="25"/>
    </location>
</feature>
<dbReference type="PANTHER" id="PTHR30383:SF5">
    <property type="entry name" value="SGNH HYDROLASE-TYPE ESTERASE DOMAIN-CONTAINING PROTEIN"/>
    <property type="match status" value="1"/>
</dbReference>
<feature type="chain" id="PRO_5035199977" description="SGNH/GDSL hydrolase family protein" evidence="1">
    <location>
        <begin position="26"/>
        <end position="286"/>
    </location>
</feature>
<sequence length="286" mass="30370">MTSRFDARLLAGILSLGLAASPAMAMPFSPSCSLPDPVVALNGHLDEALAQASIDGKLTILTIGSSSTEGVGATSASASYPARLEIELEKRLPDLAVDVVNKGRGGEVVATTAKRLKTEVEALDPDLVIWQLGTNDAIRGVASSEFEAVVSDGLAWLDQHDTDVILMDPQLFPRIAEDQAYKAFVDRIASMAGHAGIPLVRRFQAMTYWSQLPEDVRRTMLAADSFHMNDQGYACLAEMMAEGLSRRIAAAPGGKVLAVETKAPPPARAVAVETIAPELKTTTATR</sequence>
<dbReference type="InterPro" id="IPR051532">
    <property type="entry name" value="Ester_Hydrolysis_Enzymes"/>
</dbReference>
<comment type="caution">
    <text evidence="2">The sequence shown here is derived from an EMBL/GenBank/DDBJ whole genome shotgun (WGS) entry which is preliminary data.</text>
</comment>
<keyword evidence="1" id="KW-0732">Signal</keyword>
<dbReference type="Gene3D" id="3.40.50.1110">
    <property type="entry name" value="SGNH hydrolase"/>
    <property type="match status" value="1"/>
</dbReference>
<reference evidence="2" key="1">
    <citation type="journal article" date="2014" name="Int. J. Syst. Evol. Microbiol.">
        <title>Complete genome sequence of Corynebacterium casei LMG S-19264T (=DSM 44701T), isolated from a smear-ripened cheese.</title>
        <authorList>
            <consortium name="US DOE Joint Genome Institute (JGI-PGF)"/>
            <person name="Walter F."/>
            <person name="Albersmeier A."/>
            <person name="Kalinowski J."/>
            <person name="Ruckert C."/>
        </authorList>
    </citation>
    <scope>NUCLEOTIDE SEQUENCE</scope>
    <source>
        <strain evidence="2">CCM 7684</strain>
    </source>
</reference>
<dbReference type="GO" id="GO:0004622">
    <property type="term" value="F:phosphatidylcholine lysophospholipase activity"/>
    <property type="evidence" value="ECO:0007669"/>
    <property type="project" value="TreeGrafter"/>
</dbReference>
<evidence type="ECO:0000313" key="2">
    <source>
        <dbReference type="EMBL" id="GGE27538.1"/>
    </source>
</evidence>
<dbReference type="CDD" id="cd00229">
    <property type="entry name" value="SGNH_hydrolase"/>
    <property type="match status" value="1"/>
</dbReference>
<reference evidence="2" key="2">
    <citation type="submission" date="2020-09" db="EMBL/GenBank/DDBJ databases">
        <authorList>
            <person name="Sun Q."/>
            <person name="Sedlacek I."/>
        </authorList>
    </citation>
    <scope>NUCLEOTIDE SEQUENCE</scope>
    <source>
        <strain evidence="2">CCM 7684</strain>
    </source>
</reference>
<protein>
    <recommendedName>
        <fullName evidence="4">SGNH/GDSL hydrolase family protein</fullName>
    </recommendedName>
</protein>
<dbReference type="Proteomes" id="UP000602745">
    <property type="component" value="Unassembled WGS sequence"/>
</dbReference>
<dbReference type="InterPro" id="IPR036514">
    <property type="entry name" value="SGNH_hydro_sf"/>
</dbReference>